<dbReference type="KEGG" id="prz:GZH47_12560"/>
<evidence type="ECO:0000313" key="5">
    <source>
        <dbReference type="EMBL" id="QHW31590.1"/>
    </source>
</evidence>
<keyword evidence="2" id="KW-0472">Membrane</keyword>
<accession>A0A6C0NZA6</accession>
<feature type="domain" description="DUF5643" evidence="4">
    <location>
        <begin position="266"/>
        <end position="385"/>
    </location>
</feature>
<proteinExistence type="predicted"/>
<evidence type="ECO:0000256" key="1">
    <source>
        <dbReference type="SAM" id="MobiDB-lite"/>
    </source>
</evidence>
<dbReference type="AlphaFoldDB" id="A0A6C0NZA6"/>
<keyword evidence="2" id="KW-1133">Transmembrane helix</keyword>
<feature type="region of interest" description="Disordered" evidence="1">
    <location>
        <begin position="1"/>
        <end position="33"/>
    </location>
</feature>
<dbReference type="Pfam" id="PF13786">
    <property type="entry name" value="DUF4179"/>
    <property type="match status" value="1"/>
</dbReference>
<feature type="transmembrane region" description="Helical" evidence="2">
    <location>
        <begin position="81"/>
        <end position="101"/>
    </location>
</feature>
<gene>
    <name evidence="5" type="ORF">GZH47_12560</name>
</gene>
<dbReference type="Gene3D" id="2.60.40.1640">
    <property type="entry name" value="Conserved domain protein"/>
    <property type="match status" value="1"/>
</dbReference>
<dbReference type="Pfam" id="PF18705">
    <property type="entry name" value="DUF5643"/>
    <property type="match status" value="1"/>
</dbReference>
<reference evidence="5 6" key="1">
    <citation type="submission" date="2020-02" db="EMBL/GenBank/DDBJ databases">
        <title>Paenibacillus sp. nov., isolated from rhizosphere soil of tomato.</title>
        <authorList>
            <person name="Weon H.-Y."/>
            <person name="Lee S.A."/>
        </authorList>
    </citation>
    <scope>NUCLEOTIDE SEQUENCE [LARGE SCALE GENOMIC DNA]</scope>
    <source>
        <strain evidence="5 6">14171R-81</strain>
    </source>
</reference>
<dbReference type="Proteomes" id="UP000479114">
    <property type="component" value="Chromosome"/>
</dbReference>
<dbReference type="InterPro" id="IPR025436">
    <property type="entry name" value="DUF4179"/>
</dbReference>
<organism evidence="5 6">
    <name type="scientific">Paenibacillus rhizovicinus</name>
    <dbReference type="NCBI Taxonomy" id="2704463"/>
    <lineage>
        <taxon>Bacteria</taxon>
        <taxon>Bacillati</taxon>
        <taxon>Bacillota</taxon>
        <taxon>Bacilli</taxon>
        <taxon>Bacillales</taxon>
        <taxon>Paenibacillaceae</taxon>
        <taxon>Paenibacillus</taxon>
    </lineage>
</organism>
<evidence type="ECO:0000259" key="4">
    <source>
        <dbReference type="Pfam" id="PF18705"/>
    </source>
</evidence>
<dbReference type="EMBL" id="CP048286">
    <property type="protein sequence ID" value="QHW31590.1"/>
    <property type="molecule type" value="Genomic_DNA"/>
</dbReference>
<sequence length="400" mass="43328">MEPSMGMRTNREHDAGNEPKVEMRNEPMHGPTHDSELEYIQQLIRDTPVQVDLAARTMNGCMMDGCRTQAGEAPETRKRSAWLSAAAASLLLLAIAGAYFLSPSMAEAFKRLPGFAAIFQASNDRGLQAAANDGQANDVQASASHQGVTLGIPVAIFDGTRVSLGLKRDSADKRSDTIGEQIKTLTLAIDGKKLEAYSPGNSNSIGIVIIPGSSSDESIIEFSDLHNQGGKPFPDAFELSVDITLTDVAAPFDLQFSVRKATAGIRVIEPHAKRSQDGLSFTLDRIESTPITTSLTTSIEVPDSAALTTAATTMGIDLFDNRGNQLKLLGGNGWNEHGGRIMISDYRYEPLQGVPDSVTIKPFVYLFRTDSPHEFQLDKNGKPKIRYLPELEVTVPFHAP</sequence>
<keyword evidence="2" id="KW-0812">Transmembrane</keyword>
<name>A0A6C0NZA6_9BACL</name>
<dbReference type="Gene3D" id="2.60.40.1630">
    <property type="entry name" value="bacillus anthracis domain"/>
    <property type="match status" value="1"/>
</dbReference>
<dbReference type="RefSeq" id="WP_162640396.1">
    <property type="nucleotide sequence ID" value="NZ_CP048286.1"/>
</dbReference>
<feature type="compositionally biased region" description="Basic and acidic residues" evidence="1">
    <location>
        <begin position="9"/>
        <end position="33"/>
    </location>
</feature>
<protein>
    <submittedName>
        <fullName evidence="5">DUF4179 domain-containing protein</fullName>
    </submittedName>
</protein>
<feature type="domain" description="DUF4179" evidence="3">
    <location>
        <begin position="77"/>
        <end position="166"/>
    </location>
</feature>
<evidence type="ECO:0000259" key="3">
    <source>
        <dbReference type="Pfam" id="PF13786"/>
    </source>
</evidence>
<dbReference type="InterPro" id="IPR040680">
    <property type="entry name" value="DUF5643"/>
</dbReference>
<keyword evidence="6" id="KW-1185">Reference proteome</keyword>
<evidence type="ECO:0000256" key="2">
    <source>
        <dbReference type="SAM" id="Phobius"/>
    </source>
</evidence>
<evidence type="ECO:0000313" key="6">
    <source>
        <dbReference type="Proteomes" id="UP000479114"/>
    </source>
</evidence>